<dbReference type="SUPFAM" id="SSF47923">
    <property type="entry name" value="Ypt/Rab-GAP domain of gyp1p"/>
    <property type="match status" value="2"/>
</dbReference>
<evidence type="ECO:0000313" key="4">
    <source>
        <dbReference type="EMBL" id="ORY85467.1"/>
    </source>
</evidence>
<protein>
    <submittedName>
        <fullName evidence="4">Rab-GTPase-TBC domain-containing protein</fullName>
    </submittedName>
</protein>
<dbReference type="Pfam" id="PF00566">
    <property type="entry name" value="RabGAP-TBC"/>
    <property type="match status" value="1"/>
</dbReference>
<dbReference type="OrthoDB" id="10264062at2759"/>
<dbReference type="InterPro" id="IPR000195">
    <property type="entry name" value="Rab-GAP-TBC_dom"/>
</dbReference>
<dbReference type="Proteomes" id="UP000193685">
    <property type="component" value="Unassembled WGS sequence"/>
</dbReference>
<dbReference type="STRING" id="56484.A0A1Y2FPE0"/>
<comment type="caution">
    <text evidence="4">The sequence shown here is derived from an EMBL/GenBank/DDBJ whole genome shotgun (WGS) entry which is preliminary data.</text>
</comment>
<accession>A0A1Y2FPE0</accession>
<dbReference type="SMART" id="SM00164">
    <property type="entry name" value="TBC"/>
    <property type="match status" value="1"/>
</dbReference>
<evidence type="ECO:0000313" key="5">
    <source>
        <dbReference type="Proteomes" id="UP000193685"/>
    </source>
</evidence>
<dbReference type="Gene3D" id="1.10.472.80">
    <property type="entry name" value="Ypt/Rab-GAP domain of gyp1p, domain 3"/>
    <property type="match status" value="1"/>
</dbReference>
<dbReference type="EMBL" id="MCFI01000004">
    <property type="protein sequence ID" value="ORY85467.1"/>
    <property type="molecule type" value="Genomic_DNA"/>
</dbReference>
<dbReference type="OMA" id="WWREQRG"/>
<evidence type="ECO:0000256" key="1">
    <source>
        <dbReference type="ARBA" id="ARBA00022468"/>
    </source>
</evidence>
<dbReference type="PANTHER" id="PTHR22957:SF502">
    <property type="entry name" value="SMALL G PROTEIN SIGNALING MODULATOR 2-RELATED"/>
    <property type="match status" value="1"/>
</dbReference>
<dbReference type="PANTHER" id="PTHR22957">
    <property type="entry name" value="TBC1 DOMAIN FAMILY MEMBER GTPASE-ACTIVATING PROTEIN"/>
    <property type="match status" value="1"/>
</dbReference>
<sequence length="694" mass="79999">MQTPDDIEERDGDNDTSVLSYSTNRVTLVWVKSAVYAHPTPRAKDNICGYLSLSRRPSPTTRDASASDLLLSWTPADDLHDELDEYQKMELDSSCNIRVRTPNIHGNAYAFSVTIQEIATIQVRPPRTGWSHGSIQVTLVSNTPLTGLFFHDNECVSTLQEQKQRATTFDPFGESGHMFWGFDSLLTILQALTSIKKSDTSASTYVLNPSLPPMPAARRDKGPTLQWKILERFSRITRLGRSTADQILESEAGKDLLARLPPQFRQMVASPQAQNLAREYDSARLYLARWAASISDASQFSPPSAASELFQEETSLGMFEVLSLSDVSRREPVTEEEWRALFNERGEFIRSEHEIKELLFHGACVESIMGEVWSFLLGVFPWDSDTEIRRALAASKRDEYYKLKRQWFDQLDNPTPEFVEERHRIEKDIHRTDRQHPLFENEDMPSPDPTAEWGTNAHMEQLKDILLTYNEYNKDLGYVQGMADLLSPVYVVSEDDGLSFWAFVGLMDRMQRNFLRDQSGMRLQLTQLTEITHFMLPRLYAHLEKCESLNFFFFFRMLLILFKREFEFDTILKIWTCLLTNYYSPDFQIFCALAILDLHAEVMMTHLHAFDEILKYVNDLSGRMKADEILARAEKLYLAFQAKARELEKRQKTEMEKVKKQQAKKGAKRDDAAVEEVMKKYELSDNLAKLLGKQ</sequence>
<proteinExistence type="predicted"/>
<feature type="region of interest" description="Disordered" evidence="2">
    <location>
        <begin position="651"/>
        <end position="671"/>
    </location>
</feature>
<evidence type="ECO:0000256" key="2">
    <source>
        <dbReference type="SAM" id="MobiDB-lite"/>
    </source>
</evidence>
<feature type="domain" description="Rab-GAP TBC" evidence="3">
    <location>
        <begin position="363"/>
        <end position="582"/>
    </location>
</feature>
<dbReference type="Gene3D" id="1.10.8.270">
    <property type="entry name" value="putative rabgap domain of human tbc1 domain family member 14 like domains"/>
    <property type="match status" value="1"/>
</dbReference>
<gene>
    <name evidence="4" type="ORF">BCR37DRAFT_391247</name>
</gene>
<dbReference type="PROSITE" id="PS50086">
    <property type="entry name" value="TBC_RABGAP"/>
    <property type="match status" value="1"/>
</dbReference>
<reference evidence="4 5" key="1">
    <citation type="submission" date="2016-07" db="EMBL/GenBank/DDBJ databases">
        <title>Pervasive Adenine N6-methylation of Active Genes in Fungi.</title>
        <authorList>
            <consortium name="DOE Joint Genome Institute"/>
            <person name="Mondo S.J."/>
            <person name="Dannebaum R.O."/>
            <person name="Kuo R.C."/>
            <person name="Labutti K."/>
            <person name="Haridas S."/>
            <person name="Kuo A."/>
            <person name="Salamov A."/>
            <person name="Ahrendt S.R."/>
            <person name="Lipzen A."/>
            <person name="Sullivan W."/>
            <person name="Andreopoulos W.B."/>
            <person name="Clum A."/>
            <person name="Lindquist E."/>
            <person name="Daum C."/>
            <person name="Ramamoorthy G.K."/>
            <person name="Gryganskyi A."/>
            <person name="Culley D."/>
            <person name="Magnuson J.K."/>
            <person name="James T.Y."/>
            <person name="O'Malley M.A."/>
            <person name="Stajich J.E."/>
            <person name="Spatafora J.W."/>
            <person name="Visel A."/>
            <person name="Grigoriev I.V."/>
        </authorList>
    </citation>
    <scope>NUCLEOTIDE SEQUENCE [LARGE SCALE GENOMIC DNA]</scope>
    <source>
        <strain evidence="4 5">12-1054</strain>
    </source>
</reference>
<dbReference type="GO" id="GO:0005096">
    <property type="term" value="F:GTPase activator activity"/>
    <property type="evidence" value="ECO:0007669"/>
    <property type="project" value="UniProtKB-KW"/>
</dbReference>
<keyword evidence="5" id="KW-1185">Reference proteome</keyword>
<keyword evidence="1" id="KW-0343">GTPase activation</keyword>
<dbReference type="GeneID" id="63787578"/>
<dbReference type="InterPro" id="IPR035969">
    <property type="entry name" value="Rab-GAP_TBC_sf"/>
</dbReference>
<name>A0A1Y2FPE0_PROLT</name>
<organism evidence="4 5">
    <name type="scientific">Protomyces lactucae-debilis</name>
    <dbReference type="NCBI Taxonomy" id="2754530"/>
    <lineage>
        <taxon>Eukaryota</taxon>
        <taxon>Fungi</taxon>
        <taxon>Dikarya</taxon>
        <taxon>Ascomycota</taxon>
        <taxon>Taphrinomycotina</taxon>
        <taxon>Taphrinomycetes</taxon>
        <taxon>Taphrinales</taxon>
        <taxon>Protomycetaceae</taxon>
        <taxon>Protomyces</taxon>
    </lineage>
</organism>
<dbReference type="AlphaFoldDB" id="A0A1Y2FPE0"/>
<dbReference type="RefSeq" id="XP_040726949.1">
    <property type="nucleotide sequence ID" value="XM_040870979.1"/>
</dbReference>
<evidence type="ECO:0000259" key="3">
    <source>
        <dbReference type="PROSITE" id="PS50086"/>
    </source>
</evidence>